<reference evidence="8 9" key="1">
    <citation type="submission" date="2022-12" db="EMBL/GenBank/DDBJ databases">
        <title>Genomic features and morphological characterization of a novel Knufia sp. strain isolated from spacecraft assembly facility.</title>
        <authorList>
            <person name="Teixeira M."/>
            <person name="Chander A.M."/>
            <person name="Stajich J.E."/>
            <person name="Venkateswaran K."/>
        </authorList>
    </citation>
    <scope>NUCLEOTIDE SEQUENCE [LARGE SCALE GENOMIC DNA]</scope>
    <source>
        <strain evidence="8 9">FJI-L2-BK-P2</strain>
    </source>
</reference>
<evidence type="ECO:0000256" key="5">
    <source>
        <dbReference type="ARBA" id="ARBA00037885"/>
    </source>
</evidence>
<dbReference type="AlphaFoldDB" id="A0AAN8EPV9"/>
<protein>
    <recommendedName>
        <fullName evidence="4">aldehyde dehydrogenase (NAD(+))</fullName>
        <ecNumber evidence="4">1.2.1.3</ecNumber>
    </recommendedName>
</protein>
<dbReference type="FunFam" id="3.40.605.10:FF:000011">
    <property type="entry name" value="ALD5p Mitochondrial aldehyde dehydrogenase"/>
    <property type="match status" value="1"/>
</dbReference>
<dbReference type="Gene3D" id="3.40.309.10">
    <property type="entry name" value="Aldehyde Dehydrogenase, Chain A, domain 2"/>
    <property type="match status" value="1"/>
</dbReference>
<dbReference type="CDD" id="cd07091">
    <property type="entry name" value="ALDH_F1-2_Ald2-like"/>
    <property type="match status" value="1"/>
</dbReference>
<gene>
    <name evidence="8" type="ORF">OHC33_009521</name>
</gene>
<evidence type="ECO:0000256" key="4">
    <source>
        <dbReference type="ARBA" id="ARBA00024226"/>
    </source>
</evidence>
<dbReference type="GO" id="GO:0046394">
    <property type="term" value="P:carboxylic acid biosynthetic process"/>
    <property type="evidence" value="ECO:0007669"/>
    <property type="project" value="UniProtKB-ARBA"/>
</dbReference>
<dbReference type="FunFam" id="3.40.605.10:FF:000026">
    <property type="entry name" value="Aldehyde dehydrogenase, putative"/>
    <property type="match status" value="1"/>
</dbReference>
<evidence type="ECO:0000313" key="8">
    <source>
        <dbReference type="EMBL" id="KAK5949528.1"/>
    </source>
</evidence>
<dbReference type="GO" id="GO:0004029">
    <property type="term" value="F:aldehyde dehydrogenase (NAD+) activity"/>
    <property type="evidence" value="ECO:0007669"/>
    <property type="project" value="UniProtKB-EC"/>
</dbReference>
<dbReference type="SUPFAM" id="SSF53720">
    <property type="entry name" value="ALDH-like"/>
    <property type="match status" value="1"/>
</dbReference>
<organism evidence="8 9">
    <name type="scientific">Knufia fluminis</name>
    <dbReference type="NCBI Taxonomy" id="191047"/>
    <lineage>
        <taxon>Eukaryota</taxon>
        <taxon>Fungi</taxon>
        <taxon>Dikarya</taxon>
        <taxon>Ascomycota</taxon>
        <taxon>Pezizomycotina</taxon>
        <taxon>Eurotiomycetes</taxon>
        <taxon>Chaetothyriomycetidae</taxon>
        <taxon>Chaetothyriales</taxon>
        <taxon>Trichomeriaceae</taxon>
        <taxon>Knufia</taxon>
    </lineage>
</organism>
<proteinExistence type="inferred from homology"/>
<evidence type="ECO:0000256" key="1">
    <source>
        <dbReference type="ARBA" id="ARBA00009986"/>
    </source>
</evidence>
<comment type="catalytic activity">
    <reaction evidence="6">
        <text>an aldehyde + NAD(+) + H2O = a carboxylate + NADH + 2 H(+)</text>
        <dbReference type="Rhea" id="RHEA:16185"/>
        <dbReference type="ChEBI" id="CHEBI:15377"/>
        <dbReference type="ChEBI" id="CHEBI:15378"/>
        <dbReference type="ChEBI" id="CHEBI:17478"/>
        <dbReference type="ChEBI" id="CHEBI:29067"/>
        <dbReference type="ChEBI" id="CHEBI:57540"/>
        <dbReference type="ChEBI" id="CHEBI:57945"/>
        <dbReference type="EC" id="1.2.1.3"/>
    </reaction>
</comment>
<evidence type="ECO:0000256" key="2">
    <source>
        <dbReference type="ARBA" id="ARBA00023002"/>
    </source>
</evidence>
<accession>A0AAN8EPV9</accession>
<name>A0AAN8EPV9_9EURO</name>
<comment type="similarity">
    <text evidence="1">Belongs to the aldehyde dehydrogenase family.</text>
</comment>
<dbReference type="InterPro" id="IPR015590">
    <property type="entry name" value="Aldehyde_DH_dom"/>
</dbReference>
<dbReference type="Pfam" id="PF00171">
    <property type="entry name" value="Aldedh"/>
    <property type="match status" value="1"/>
</dbReference>
<evidence type="ECO:0000256" key="6">
    <source>
        <dbReference type="ARBA" id="ARBA00049194"/>
    </source>
</evidence>
<keyword evidence="3" id="KW-0520">NAD</keyword>
<comment type="pathway">
    <text evidence="5">Alcohol metabolism; ethanol degradation; acetate from ethanol: step 2/2.</text>
</comment>
<keyword evidence="2" id="KW-0560">Oxidoreductase</keyword>
<dbReference type="InterPro" id="IPR016162">
    <property type="entry name" value="Ald_DH_N"/>
</dbReference>
<keyword evidence="9" id="KW-1185">Reference proteome</keyword>
<sequence length="502" mass="54910">MPPAASKTIAVNGRDISIPTGLFINGEFVEALGHGQFSVEDPSTGKQILSISEGQPEDVDVAVKAARKALKDAAWASSDPTYRSKLLNKLADLLEENIEDIVHLECADTGKTYRQCRNSDLPDTVETLRYYAGWTDKVLGQTNFTIPETFAYTRREPIGVCGQIIPWNYPLLMFVWKIAPALATGNTVVIKSAETTPLSALKVCEYIAQAGFPPGTVNLVSGFGKTVGSAIAHHMDIDKLAFTGSTATGRFILKASALSNLKKVTLELGGKGPNIIFPDADLDEAVEWSAWGINMNFGQTCHAGTRIYIHEEIYDRFLEKFTERMRKVNVGHPFDQSTDQGPVNSKMQYNKILGYIESGKAEGAELHLGGEAIDKSGGYYILPTIFTNVSPNMKIVREEIFGPVVVISRFSTESEVIALANDTNYGLAAGVHTKDYERAVRVTGALQAGTTWVNMYSFVHWRVPFGGYKESGIGRELGDAALESYTNAKAVYFNMGMKAPQY</sequence>
<dbReference type="Gene3D" id="3.40.605.10">
    <property type="entry name" value="Aldehyde Dehydrogenase, Chain A, domain 1"/>
    <property type="match status" value="1"/>
</dbReference>
<evidence type="ECO:0000256" key="3">
    <source>
        <dbReference type="ARBA" id="ARBA00023027"/>
    </source>
</evidence>
<dbReference type="EMBL" id="JAKLMC020000035">
    <property type="protein sequence ID" value="KAK5949528.1"/>
    <property type="molecule type" value="Genomic_DNA"/>
</dbReference>
<dbReference type="EC" id="1.2.1.3" evidence="4"/>
<dbReference type="InterPro" id="IPR016163">
    <property type="entry name" value="Ald_DH_C"/>
</dbReference>
<evidence type="ECO:0000259" key="7">
    <source>
        <dbReference type="Pfam" id="PF00171"/>
    </source>
</evidence>
<dbReference type="FunFam" id="3.40.309.10:FF:000012">
    <property type="entry name" value="Betaine aldehyde dehydrogenase"/>
    <property type="match status" value="1"/>
</dbReference>
<dbReference type="InterPro" id="IPR016161">
    <property type="entry name" value="Ald_DH/histidinol_DH"/>
</dbReference>
<evidence type="ECO:0000313" key="9">
    <source>
        <dbReference type="Proteomes" id="UP001316803"/>
    </source>
</evidence>
<dbReference type="Proteomes" id="UP001316803">
    <property type="component" value="Unassembled WGS sequence"/>
</dbReference>
<comment type="caution">
    <text evidence="8">The sequence shown here is derived from an EMBL/GenBank/DDBJ whole genome shotgun (WGS) entry which is preliminary data.</text>
</comment>
<dbReference type="PANTHER" id="PTHR11699">
    <property type="entry name" value="ALDEHYDE DEHYDROGENASE-RELATED"/>
    <property type="match status" value="1"/>
</dbReference>
<feature type="domain" description="Aldehyde dehydrogenase" evidence="7">
    <location>
        <begin position="35"/>
        <end position="491"/>
    </location>
</feature>